<evidence type="ECO:0000313" key="2">
    <source>
        <dbReference type="EMBL" id="PFH52515.1"/>
    </source>
</evidence>
<organism evidence="2 3">
    <name type="scientific">Amanita thiersii Skay4041</name>
    <dbReference type="NCBI Taxonomy" id="703135"/>
    <lineage>
        <taxon>Eukaryota</taxon>
        <taxon>Fungi</taxon>
        <taxon>Dikarya</taxon>
        <taxon>Basidiomycota</taxon>
        <taxon>Agaricomycotina</taxon>
        <taxon>Agaricomycetes</taxon>
        <taxon>Agaricomycetidae</taxon>
        <taxon>Agaricales</taxon>
        <taxon>Pluteineae</taxon>
        <taxon>Amanitaceae</taxon>
        <taxon>Amanita</taxon>
    </lineage>
</organism>
<proteinExistence type="predicted"/>
<dbReference type="AlphaFoldDB" id="A0A2A9NNF5"/>
<name>A0A2A9NNF5_9AGAR</name>
<evidence type="ECO:0000313" key="3">
    <source>
        <dbReference type="Proteomes" id="UP000242287"/>
    </source>
</evidence>
<accession>A0A2A9NNF5</accession>
<dbReference type="Proteomes" id="UP000242287">
    <property type="component" value="Unassembled WGS sequence"/>
</dbReference>
<feature type="coiled-coil region" evidence="1">
    <location>
        <begin position="68"/>
        <end position="102"/>
    </location>
</feature>
<dbReference type="EMBL" id="KZ301978">
    <property type="protein sequence ID" value="PFH52515.1"/>
    <property type="molecule type" value="Genomic_DNA"/>
</dbReference>
<dbReference type="OrthoDB" id="3359404at2759"/>
<evidence type="ECO:0000256" key="1">
    <source>
        <dbReference type="SAM" id="Coils"/>
    </source>
</evidence>
<reference evidence="2 3" key="1">
    <citation type="submission" date="2014-02" db="EMBL/GenBank/DDBJ databases">
        <title>Transposable element dynamics among asymbiotic and ectomycorrhizal Amanita fungi.</title>
        <authorList>
            <consortium name="DOE Joint Genome Institute"/>
            <person name="Hess J."/>
            <person name="Skrede I."/>
            <person name="Wolfe B."/>
            <person name="LaButti K."/>
            <person name="Ohm R.A."/>
            <person name="Grigoriev I.V."/>
            <person name="Pringle A."/>
        </authorList>
    </citation>
    <scope>NUCLEOTIDE SEQUENCE [LARGE SCALE GENOMIC DNA]</scope>
    <source>
        <strain evidence="2 3">SKay4041</strain>
    </source>
</reference>
<protein>
    <submittedName>
        <fullName evidence="2">Uncharacterized protein</fullName>
    </submittedName>
</protein>
<keyword evidence="3" id="KW-1185">Reference proteome</keyword>
<gene>
    <name evidence="2" type="ORF">AMATHDRAFT_139536</name>
</gene>
<keyword evidence="1" id="KW-0175">Coiled coil</keyword>
<sequence>MRSLPLRLFPGVVHRPSAAVIRQPLQKKQYSTGNSRHAQWYSDIFPAMVPIFLLGSAVYLGLQLTHLKLSHEKTMEEAATRVKQLEAEIEALQAKYADQNKNTFSETKNASPKPSRWW</sequence>